<evidence type="ECO:0000259" key="1">
    <source>
        <dbReference type="PROSITE" id="PS50943"/>
    </source>
</evidence>
<dbReference type="RefSeq" id="WP_146598171.1">
    <property type="nucleotide sequence ID" value="NZ_SJPY01000001.1"/>
</dbReference>
<dbReference type="CDD" id="cd00093">
    <property type="entry name" value="HTH_XRE"/>
    <property type="match status" value="1"/>
</dbReference>
<feature type="domain" description="HTH cro/C1-type" evidence="1">
    <location>
        <begin position="66"/>
        <end position="122"/>
    </location>
</feature>
<dbReference type="Proteomes" id="UP000315471">
    <property type="component" value="Unassembled WGS sequence"/>
</dbReference>
<dbReference type="Pfam" id="PF01381">
    <property type="entry name" value="HTH_3"/>
    <property type="match status" value="1"/>
</dbReference>
<dbReference type="Gene3D" id="1.10.260.40">
    <property type="entry name" value="lambda repressor-like DNA-binding domains"/>
    <property type="match status" value="1"/>
</dbReference>
<evidence type="ECO:0000313" key="2">
    <source>
        <dbReference type="EMBL" id="TWU45478.1"/>
    </source>
</evidence>
<accession>A0A5C6E9F6</accession>
<dbReference type="OrthoDB" id="9809434at2"/>
<dbReference type="InterPro" id="IPR010982">
    <property type="entry name" value="Lambda_DNA-bd_dom_sf"/>
</dbReference>
<dbReference type="PROSITE" id="PS50943">
    <property type="entry name" value="HTH_CROC1"/>
    <property type="match status" value="1"/>
</dbReference>
<gene>
    <name evidence="2" type="ORF">Q31b_06500</name>
</gene>
<protein>
    <submittedName>
        <fullName evidence="2">Helix-turn-helix protein</fullName>
    </submittedName>
</protein>
<dbReference type="SMART" id="SM00530">
    <property type="entry name" value="HTH_XRE"/>
    <property type="match status" value="1"/>
</dbReference>
<keyword evidence="3" id="KW-1185">Reference proteome</keyword>
<dbReference type="SUPFAM" id="SSF47413">
    <property type="entry name" value="lambda repressor-like DNA-binding domains"/>
    <property type="match status" value="1"/>
</dbReference>
<dbReference type="InterPro" id="IPR001387">
    <property type="entry name" value="Cro/C1-type_HTH"/>
</dbReference>
<name>A0A5C6E9F6_9BACT</name>
<dbReference type="EMBL" id="SJPY01000001">
    <property type="protein sequence ID" value="TWU45478.1"/>
    <property type="molecule type" value="Genomic_DNA"/>
</dbReference>
<comment type="caution">
    <text evidence="2">The sequence shown here is derived from an EMBL/GenBank/DDBJ whole genome shotgun (WGS) entry which is preliminary data.</text>
</comment>
<proteinExistence type="predicted"/>
<sequence>MLPFELTVEQKRQIEEAKAKGDRRIVLDLTPEQRKLDKCYVDEIEAQVREELGHPKRPSSEVSRSLRAARLAAGMSLAEVAERAGMTKQAVRRIESGVNSNPKIDTLLRIAKAVGKSIKIELVDAA</sequence>
<dbReference type="AlphaFoldDB" id="A0A5C6E9F6"/>
<reference evidence="2 3" key="1">
    <citation type="submission" date="2019-02" db="EMBL/GenBank/DDBJ databases">
        <title>Deep-cultivation of Planctomycetes and their phenomic and genomic characterization uncovers novel biology.</title>
        <authorList>
            <person name="Wiegand S."/>
            <person name="Jogler M."/>
            <person name="Boedeker C."/>
            <person name="Pinto D."/>
            <person name="Vollmers J."/>
            <person name="Rivas-Marin E."/>
            <person name="Kohn T."/>
            <person name="Peeters S.H."/>
            <person name="Heuer A."/>
            <person name="Rast P."/>
            <person name="Oberbeckmann S."/>
            <person name="Bunk B."/>
            <person name="Jeske O."/>
            <person name="Meyerdierks A."/>
            <person name="Storesund J.E."/>
            <person name="Kallscheuer N."/>
            <person name="Luecker S."/>
            <person name="Lage O.M."/>
            <person name="Pohl T."/>
            <person name="Merkel B.J."/>
            <person name="Hornburger P."/>
            <person name="Mueller R.-W."/>
            <person name="Bruemmer F."/>
            <person name="Labrenz M."/>
            <person name="Spormann A.M."/>
            <person name="Op Den Camp H."/>
            <person name="Overmann J."/>
            <person name="Amann R."/>
            <person name="Jetten M.S.M."/>
            <person name="Mascher T."/>
            <person name="Medema M.H."/>
            <person name="Devos D.P."/>
            <person name="Kaster A.-K."/>
            <person name="Ovreas L."/>
            <person name="Rohde M."/>
            <person name="Galperin M.Y."/>
            <person name="Jogler C."/>
        </authorList>
    </citation>
    <scope>NUCLEOTIDE SEQUENCE [LARGE SCALE GENOMIC DNA]</scope>
    <source>
        <strain evidence="2 3">Q31b</strain>
    </source>
</reference>
<organism evidence="2 3">
    <name type="scientific">Novipirellula aureliae</name>
    <dbReference type="NCBI Taxonomy" id="2527966"/>
    <lineage>
        <taxon>Bacteria</taxon>
        <taxon>Pseudomonadati</taxon>
        <taxon>Planctomycetota</taxon>
        <taxon>Planctomycetia</taxon>
        <taxon>Pirellulales</taxon>
        <taxon>Pirellulaceae</taxon>
        <taxon>Novipirellula</taxon>
    </lineage>
</organism>
<dbReference type="GO" id="GO:0003677">
    <property type="term" value="F:DNA binding"/>
    <property type="evidence" value="ECO:0007669"/>
    <property type="project" value="InterPro"/>
</dbReference>
<evidence type="ECO:0000313" key="3">
    <source>
        <dbReference type="Proteomes" id="UP000315471"/>
    </source>
</evidence>